<evidence type="ECO:0000313" key="15">
    <source>
        <dbReference type="EMBL" id="KGJ54580.1"/>
    </source>
</evidence>
<evidence type="ECO:0000256" key="10">
    <source>
        <dbReference type="ARBA" id="ARBA00023167"/>
    </source>
</evidence>
<reference evidence="16" key="2">
    <citation type="journal article" date="2022" name="Clin. Infect. Dis.">
        <title>Association between Clostridium innocuum and antibiotic-associated diarrhea in adults and children: A cross-sectional study and comparative genomics analysis.</title>
        <authorList>
            <person name="Cherny K.E."/>
            <person name="Muscat E.B."/>
            <person name="Balaji A."/>
            <person name="Mukherjee J."/>
            <person name="Ozer E.A."/>
            <person name="Angarone M.P."/>
            <person name="Hauser A.R."/>
            <person name="Sichel J.S."/>
            <person name="Amponsah E."/>
            <person name="Kociolek L.K."/>
        </authorList>
    </citation>
    <scope>NUCLEOTIDE SEQUENCE</scope>
    <source>
        <strain evidence="16">NU1-AC-029v</strain>
    </source>
</reference>
<keyword evidence="4 12" id="KW-0028">Amino-acid biosynthesis</keyword>
<dbReference type="RefSeq" id="WP_008818231.1">
    <property type="nucleotide sequence ID" value="NZ_AP025565.1"/>
</dbReference>
<dbReference type="EC" id="3.5.4.9" evidence="12"/>
<comment type="similarity">
    <text evidence="12">Belongs to the tetrahydrofolate dehydrogenase/cyclohydrolase family.</text>
</comment>
<comment type="catalytic activity">
    <reaction evidence="12">
        <text>(6R)-5,10-methylene-5,6,7,8-tetrahydrofolate + NADP(+) = (6R)-5,10-methenyltetrahydrofolate + NADPH</text>
        <dbReference type="Rhea" id="RHEA:22812"/>
        <dbReference type="ChEBI" id="CHEBI:15636"/>
        <dbReference type="ChEBI" id="CHEBI:57455"/>
        <dbReference type="ChEBI" id="CHEBI:57783"/>
        <dbReference type="ChEBI" id="CHEBI:58349"/>
        <dbReference type="EC" id="1.5.1.5"/>
    </reaction>
</comment>
<dbReference type="InterPro" id="IPR020630">
    <property type="entry name" value="THF_DH/CycHdrlase_cat_dom"/>
</dbReference>
<dbReference type="SUPFAM" id="SSF53223">
    <property type="entry name" value="Aminoacid dehydrogenase-like, N-terminal domain"/>
    <property type="match status" value="1"/>
</dbReference>
<dbReference type="GO" id="GO:0006164">
    <property type="term" value="P:purine nucleotide biosynthetic process"/>
    <property type="evidence" value="ECO:0007669"/>
    <property type="project" value="UniProtKB-KW"/>
</dbReference>
<dbReference type="InterPro" id="IPR000672">
    <property type="entry name" value="THF_DH/CycHdrlase"/>
</dbReference>
<evidence type="ECO:0000256" key="7">
    <source>
        <dbReference type="ARBA" id="ARBA00022857"/>
    </source>
</evidence>
<dbReference type="EC" id="1.5.1.5" evidence="12"/>
<dbReference type="InterPro" id="IPR020867">
    <property type="entry name" value="THF_DH/CycHdrlase_CS"/>
</dbReference>
<evidence type="ECO:0000259" key="13">
    <source>
        <dbReference type="Pfam" id="PF00763"/>
    </source>
</evidence>
<dbReference type="GO" id="GO:0000105">
    <property type="term" value="P:L-histidine biosynthetic process"/>
    <property type="evidence" value="ECO:0007669"/>
    <property type="project" value="UniProtKB-KW"/>
</dbReference>
<evidence type="ECO:0000313" key="17">
    <source>
        <dbReference type="Proteomes" id="UP000030008"/>
    </source>
</evidence>
<evidence type="ECO:0000256" key="6">
    <source>
        <dbReference type="ARBA" id="ARBA00022801"/>
    </source>
</evidence>
<evidence type="ECO:0000256" key="12">
    <source>
        <dbReference type="HAMAP-Rule" id="MF_01576"/>
    </source>
</evidence>
<keyword evidence="10 12" id="KW-0486">Methionine biosynthesis</keyword>
<evidence type="ECO:0000256" key="5">
    <source>
        <dbReference type="ARBA" id="ARBA00022755"/>
    </source>
</evidence>
<evidence type="ECO:0000256" key="4">
    <source>
        <dbReference type="ARBA" id="ARBA00022605"/>
    </source>
</evidence>
<dbReference type="CDD" id="cd01080">
    <property type="entry name" value="NAD_bind_m-THF_DH_Cyclohyd"/>
    <property type="match status" value="1"/>
</dbReference>
<keyword evidence="7 12" id="KW-0521">NADP</keyword>
<comment type="catalytic activity">
    <reaction evidence="12">
        <text>(6R)-5,10-methenyltetrahydrofolate + H2O = (6R)-10-formyltetrahydrofolate + H(+)</text>
        <dbReference type="Rhea" id="RHEA:23700"/>
        <dbReference type="ChEBI" id="CHEBI:15377"/>
        <dbReference type="ChEBI" id="CHEBI:15378"/>
        <dbReference type="ChEBI" id="CHEBI:57455"/>
        <dbReference type="ChEBI" id="CHEBI:195366"/>
        <dbReference type="EC" id="3.5.4.9"/>
    </reaction>
</comment>
<dbReference type="Pfam" id="PF00763">
    <property type="entry name" value="THF_DHG_CYH"/>
    <property type="match status" value="1"/>
</dbReference>
<comment type="function">
    <text evidence="12">Catalyzes the oxidation of 5,10-methylenetetrahydrofolate to 5,10-methenyltetrahydrofolate and then the hydrolysis of 5,10-methenyltetrahydrofolate to 10-formyltetrahydrofolate.</text>
</comment>
<dbReference type="Gene3D" id="3.40.50.10860">
    <property type="entry name" value="Leucine Dehydrogenase, chain A, domain 1"/>
    <property type="match status" value="1"/>
</dbReference>
<name>A0A099IA64_CLOIN</name>
<dbReference type="Pfam" id="PF02882">
    <property type="entry name" value="THF_DHG_CYH_C"/>
    <property type="match status" value="1"/>
</dbReference>
<dbReference type="Proteomes" id="UP001203972">
    <property type="component" value="Unassembled WGS sequence"/>
</dbReference>
<dbReference type="GO" id="GO:0035999">
    <property type="term" value="P:tetrahydrofolate interconversion"/>
    <property type="evidence" value="ECO:0007669"/>
    <property type="project" value="UniProtKB-UniRule"/>
</dbReference>
<dbReference type="UniPathway" id="UPA00193"/>
<dbReference type="HAMAP" id="MF_01576">
    <property type="entry name" value="THF_DHG_CYH"/>
    <property type="match status" value="1"/>
</dbReference>
<comment type="caution">
    <text evidence="15">The sequence shown here is derived from an EMBL/GenBank/DDBJ whole genome shotgun (WGS) entry which is preliminary data.</text>
</comment>
<dbReference type="PROSITE" id="PS00767">
    <property type="entry name" value="THF_DHG_CYH_2"/>
    <property type="match status" value="1"/>
</dbReference>
<evidence type="ECO:0000256" key="9">
    <source>
        <dbReference type="ARBA" id="ARBA00023102"/>
    </source>
</evidence>
<keyword evidence="6 12" id="KW-0378">Hydrolase</keyword>
<comment type="subunit">
    <text evidence="2 12">Homodimer.</text>
</comment>
<evidence type="ECO:0000256" key="11">
    <source>
        <dbReference type="ARBA" id="ARBA00023268"/>
    </source>
</evidence>
<accession>A0A099IA64</accession>
<evidence type="ECO:0000313" key="16">
    <source>
        <dbReference type="EMBL" id="MCR0234214.1"/>
    </source>
</evidence>
<evidence type="ECO:0000256" key="1">
    <source>
        <dbReference type="ARBA" id="ARBA00004777"/>
    </source>
</evidence>
<feature type="binding site" evidence="12">
    <location>
        <begin position="166"/>
        <end position="168"/>
    </location>
    <ligand>
        <name>NADP(+)</name>
        <dbReference type="ChEBI" id="CHEBI:58349"/>
    </ligand>
</feature>
<comment type="pathway">
    <text evidence="1 12">One-carbon metabolism; tetrahydrofolate interconversion.</text>
</comment>
<dbReference type="FunFam" id="3.40.50.720:FF:000006">
    <property type="entry name" value="Bifunctional protein FolD"/>
    <property type="match status" value="1"/>
</dbReference>
<reference evidence="15 17" key="1">
    <citation type="submission" date="2014-08" db="EMBL/GenBank/DDBJ databases">
        <title>Clostridium innocuum, an unnegligible vancomycin-resistant pathogen causing extra-intestinal infections.</title>
        <authorList>
            <person name="Feng Y."/>
            <person name="Chiu C.-H."/>
        </authorList>
    </citation>
    <scope>NUCLEOTIDE SEQUENCE [LARGE SCALE GENOMIC DNA]</scope>
    <source>
        <strain evidence="15 17">AN88</strain>
    </source>
</reference>
<dbReference type="NCBIfam" id="NF008058">
    <property type="entry name" value="PRK10792.1"/>
    <property type="match status" value="1"/>
</dbReference>
<dbReference type="GO" id="GO:0004477">
    <property type="term" value="F:methenyltetrahydrofolate cyclohydrolase activity"/>
    <property type="evidence" value="ECO:0007669"/>
    <property type="project" value="UniProtKB-UniRule"/>
</dbReference>
<dbReference type="SUPFAM" id="SSF51735">
    <property type="entry name" value="NAD(P)-binding Rossmann-fold domains"/>
    <property type="match status" value="1"/>
</dbReference>
<dbReference type="InterPro" id="IPR046346">
    <property type="entry name" value="Aminoacid_DH-like_N_sf"/>
</dbReference>
<feature type="domain" description="Tetrahydrofolate dehydrogenase/cyclohydrolase catalytic" evidence="13">
    <location>
        <begin position="5"/>
        <end position="120"/>
    </location>
</feature>
<dbReference type="PANTHER" id="PTHR48099:SF5">
    <property type="entry name" value="C-1-TETRAHYDROFOLATE SYNTHASE, CYTOPLASMIC"/>
    <property type="match status" value="1"/>
</dbReference>
<keyword evidence="5 12" id="KW-0658">Purine biosynthesis</keyword>
<dbReference type="GO" id="GO:0009086">
    <property type="term" value="P:methionine biosynthetic process"/>
    <property type="evidence" value="ECO:0007669"/>
    <property type="project" value="UniProtKB-KW"/>
</dbReference>
<dbReference type="InterPro" id="IPR020631">
    <property type="entry name" value="THF_DH/CycHdrlase_NAD-bd_dom"/>
</dbReference>
<dbReference type="NCBIfam" id="NF010783">
    <property type="entry name" value="PRK14186.1"/>
    <property type="match status" value="1"/>
</dbReference>
<dbReference type="GO" id="GO:0005829">
    <property type="term" value="C:cytosol"/>
    <property type="evidence" value="ECO:0007669"/>
    <property type="project" value="TreeGrafter"/>
</dbReference>
<dbReference type="PRINTS" id="PR00085">
    <property type="entry name" value="THFDHDRGNASE"/>
</dbReference>
<sequence length="282" mass="30973">MGTILYGSEIAKDIRTSLKEQIDELREKGKRIPKLVVILVGDNPASLSYVTGKEKACREIGMENILLRLQEDTTEEALLAEIHRLNTDTSVDGILVQLPLPKHMDEHKVLFAIDPLKDVDGFHPYNIGKLMLQEDTYLPCTPKGILRMLDTAGYSDLSGLRAVVIGRSNIVGKPVAQLLLNRNATVTICHSRTRNIEEICAEADILIASVGSPRLVTADWVKKGAVVIDVGINRVDGRLCGDVDFETVKDKAAVITPVPKGVGPMTIAMLLENTLESYRKHS</sequence>
<dbReference type="FunFam" id="3.40.50.10860:FF:000005">
    <property type="entry name" value="C-1-tetrahydrofolate synthase, cytoplasmic, putative"/>
    <property type="match status" value="1"/>
</dbReference>
<keyword evidence="8 12" id="KW-0560">Oxidoreductase</keyword>
<proteinExistence type="inferred from homology"/>
<evidence type="ECO:0000259" key="14">
    <source>
        <dbReference type="Pfam" id="PF02882"/>
    </source>
</evidence>
<feature type="binding site" evidence="12">
    <location>
        <position position="232"/>
    </location>
    <ligand>
        <name>NADP(+)</name>
        <dbReference type="ChEBI" id="CHEBI:58349"/>
    </ligand>
</feature>
<evidence type="ECO:0000256" key="8">
    <source>
        <dbReference type="ARBA" id="ARBA00023002"/>
    </source>
</evidence>
<gene>
    <name evidence="12 16" type="primary">folD</name>
    <name evidence="15" type="ORF">CIAN88_02845</name>
    <name evidence="16" type="ORF">MKC95_15690</name>
</gene>
<dbReference type="Gene3D" id="3.40.50.720">
    <property type="entry name" value="NAD(P)-binding Rossmann-like Domain"/>
    <property type="match status" value="1"/>
</dbReference>
<dbReference type="EMBL" id="JAKTMA010000029">
    <property type="protein sequence ID" value="MCR0234214.1"/>
    <property type="molecule type" value="Genomic_DNA"/>
</dbReference>
<protein>
    <recommendedName>
        <fullName evidence="12">Bifunctional protein FolD</fullName>
    </recommendedName>
    <domain>
        <recommendedName>
            <fullName evidence="12">Methylenetetrahydrofolate dehydrogenase</fullName>
            <ecNumber evidence="12">1.5.1.5</ecNumber>
        </recommendedName>
    </domain>
    <domain>
        <recommendedName>
            <fullName evidence="12">Methenyltetrahydrofolate cyclohydrolase</fullName>
            <ecNumber evidence="12">3.5.4.9</ecNumber>
        </recommendedName>
    </domain>
</protein>
<dbReference type="InterPro" id="IPR036291">
    <property type="entry name" value="NAD(P)-bd_dom_sf"/>
</dbReference>
<keyword evidence="9 12" id="KW-0368">Histidine biosynthesis</keyword>
<dbReference type="GO" id="GO:0004488">
    <property type="term" value="F:methylenetetrahydrofolate dehydrogenase (NADP+) activity"/>
    <property type="evidence" value="ECO:0007669"/>
    <property type="project" value="UniProtKB-UniRule"/>
</dbReference>
<keyword evidence="3 12" id="KW-0554">One-carbon metabolism</keyword>
<evidence type="ECO:0000256" key="2">
    <source>
        <dbReference type="ARBA" id="ARBA00011738"/>
    </source>
</evidence>
<comment type="caution">
    <text evidence="12">Lacks conserved residue(s) required for the propagation of feature annotation.</text>
</comment>
<dbReference type="AlphaFoldDB" id="A0A099IA64"/>
<dbReference type="EMBL" id="JQIF01000014">
    <property type="protein sequence ID" value="KGJ54580.1"/>
    <property type="molecule type" value="Genomic_DNA"/>
</dbReference>
<keyword evidence="11 12" id="KW-0511">Multifunctional enzyme</keyword>
<dbReference type="PANTHER" id="PTHR48099">
    <property type="entry name" value="C-1-TETRAHYDROFOLATE SYNTHASE, CYTOPLASMIC-RELATED"/>
    <property type="match status" value="1"/>
</dbReference>
<evidence type="ECO:0000256" key="3">
    <source>
        <dbReference type="ARBA" id="ARBA00022563"/>
    </source>
</evidence>
<organism evidence="15 17">
    <name type="scientific">Clostridium innocuum</name>
    <dbReference type="NCBI Taxonomy" id="1522"/>
    <lineage>
        <taxon>Bacteria</taxon>
        <taxon>Bacillati</taxon>
        <taxon>Bacillota</taxon>
        <taxon>Clostridia</taxon>
        <taxon>Eubacteriales</taxon>
        <taxon>Clostridiaceae</taxon>
        <taxon>Clostridium</taxon>
    </lineage>
</organism>
<feature type="domain" description="Tetrahydrofolate dehydrogenase/cyclohydrolase NAD(P)-binding" evidence="14">
    <location>
        <begin position="139"/>
        <end position="281"/>
    </location>
</feature>
<dbReference type="Proteomes" id="UP000030008">
    <property type="component" value="Unassembled WGS sequence"/>
</dbReference>